<feature type="region of interest" description="Disordered" evidence="1">
    <location>
        <begin position="1"/>
        <end position="22"/>
    </location>
</feature>
<reference evidence="3" key="1">
    <citation type="submission" date="2019-08" db="EMBL/GenBank/DDBJ databases">
        <title>Limnoglobus roseus gen. nov., sp. nov., a novel freshwater planctomycete with a giant genome from the family Gemmataceae.</title>
        <authorList>
            <person name="Kulichevskaya I.S."/>
            <person name="Naumoff D.G."/>
            <person name="Miroshnikov K."/>
            <person name="Ivanova A."/>
            <person name="Philippov D.A."/>
            <person name="Hakobyan A."/>
            <person name="Rijpstra I.C."/>
            <person name="Sinninghe Damste J.S."/>
            <person name="Liesack W."/>
            <person name="Dedysh S.N."/>
        </authorList>
    </citation>
    <scope>NUCLEOTIDE SEQUENCE [LARGE SCALE GENOMIC DNA]</scope>
    <source>
        <strain evidence="3">PX52</strain>
    </source>
</reference>
<evidence type="ECO:0000256" key="1">
    <source>
        <dbReference type="SAM" id="MobiDB-lite"/>
    </source>
</evidence>
<evidence type="ECO:0000313" key="3">
    <source>
        <dbReference type="Proteomes" id="UP000324974"/>
    </source>
</evidence>
<dbReference type="KEGG" id="lrs:PX52LOC_03767"/>
<proteinExistence type="predicted"/>
<dbReference type="RefSeq" id="WP_246173755.1">
    <property type="nucleotide sequence ID" value="NZ_CP042425.1"/>
</dbReference>
<dbReference type="AlphaFoldDB" id="A0A5C1AI36"/>
<dbReference type="Proteomes" id="UP000324974">
    <property type="component" value="Chromosome"/>
</dbReference>
<sequence length="65" mass="7177">MSATFPPVRLGDGEEPRNWHQSGCGRFEQRLTEPDQLVRVGARFLVGERQVVVVVGIRAAEFAGP</sequence>
<protein>
    <submittedName>
        <fullName evidence="2">Uncharacterized protein</fullName>
    </submittedName>
</protein>
<evidence type="ECO:0000313" key="2">
    <source>
        <dbReference type="EMBL" id="QEL16794.1"/>
    </source>
</evidence>
<accession>A0A5C1AI36</accession>
<dbReference type="EMBL" id="CP042425">
    <property type="protein sequence ID" value="QEL16794.1"/>
    <property type="molecule type" value="Genomic_DNA"/>
</dbReference>
<keyword evidence="3" id="KW-1185">Reference proteome</keyword>
<name>A0A5C1AI36_9BACT</name>
<organism evidence="2 3">
    <name type="scientific">Limnoglobus roseus</name>
    <dbReference type="NCBI Taxonomy" id="2598579"/>
    <lineage>
        <taxon>Bacteria</taxon>
        <taxon>Pseudomonadati</taxon>
        <taxon>Planctomycetota</taxon>
        <taxon>Planctomycetia</taxon>
        <taxon>Gemmatales</taxon>
        <taxon>Gemmataceae</taxon>
        <taxon>Limnoglobus</taxon>
    </lineage>
</organism>
<gene>
    <name evidence="2" type="ORF">PX52LOC_03767</name>
</gene>